<dbReference type="AlphaFoldDB" id="A0A6C0HCB9"/>
<dbReference type="EMBL" id="MN739926">
    <property type="protein sequence ID" value="QHT78030.1"/>
    <property type="molecule type" value="Genomic_DNA"/>
</dbReference>
<accession>A0A6C0HCB9</accession>
<evidence type="ECO:0000313" key="2">
    <source>
        <dbReference type="EMBL" id="QHT78030.1"/>
    </source>
</evidence>
<feature type="compositionally biased region" description="Basic residues" evidence="1">
    <location>
        <begin position="358"/>
        <end position="377"/>
    </location>
</feature>
<proteinExistence type="predicted"/>
<reference evidence="2" key="1">
    <citation type="journal article" date="2020" name="Nature">
        <title>Giant virus diversity and host interactions through global metagenomics.</title>
        <authorList>
            <person name="Schulz F."/>
            <person name="Roux S."/>
            <person name="Paez-Espino D."/>
            <person name="Jungbluth S."/>
            <person name="Walsh D.A."/>
            <person name="Denef V.J."/>
            <person name="McMahon K.D."/>
            <person name="Konstantinidis K.T."/>
            <person name="Eloe-Fadrosh E.A."/>
            <person name="Kyrpides N.C."/>
            <person name="Woyke T."/>
        </authorList>
    </citation>
    <scope>NUCLEOTIDE SEQUENCE</scope>
    <source>
        <strain evidence="2">GVMAG-M-3300023179-90</strain>
    </source>
</reference>
<sequence length="377" mass="42086">MDYFKNINSVFSKKAEELPPPPAPVSAVERSVQPPPTPEVEVARPGNFEQNIRNHITIDIYGKNDPAYGGDVLFINISNPKNFDGNIPVDSTPLNNSNYNMLNAFINEKLSPDFKNAFNKDITSGTKGIFQTGTQTTFGMAKAEIQKKLFDTNITPAFRKAIVQFSNQLKSLKIADNDVTSWRLPDCSVVYSDMNGDWNTKTVGDVYHIIVGKTNLAVTSNVTYMSAIRENVKTNLTNLVKLIGDDITIMNNAQKSQANSIVDVMENIETIVDKQLNTLDTNLKGMFAIDAKNPDATKQSNSKIVNNTYRNIWYDANNKLFFKKQTNMYGKSVAGTNPLTGNELVNILTTPFIMQGGKTKKHNKVQKNRNNRKTNKK</sequence>
<name>A0A6C0HCB9_9ZZZZ</name>
<feature type="region of interest" description="Disordered" evidence="1">
    <location>
        <begin position="15"/>
        <end position="41"/>
    </location>
</feature>
<organism evidence="2">
    <name type="scientific">viral metagenome</name>
    <dbReference type="NCBI Taxonomy" id="1070528"/>
    <lineage>
        <taxon>unclassified sequences</taxon>
        <taxon>metagenomes</taxon>
        <taxon>organismal metagenomes</taxon>
    </lineage>
</organism>
<protein>
    <submittedName>
        <fullName evidence="2">Uncharacterized protein</fullName>
    </submittedName>
</protein>
<feature type="region of interest" description="Disordered" evidence="1">
    <location>
        <begin position="356"/>
        <end position="377"/>
    </location>
</feature>
<evidence type="ECO:0000256" key="1">
    <source>
        <dbReference type="SAM" id="MobiDB-lite"/>
    </source>
</evidence>